<feature type="compositionally biased region" description="Basic and acidic residues" evidence="1">
    <location>
        <begin position="1"/>
        <end position="15"/>
    </location>
</feature>
<evidence type="ECO:0000313" key="3">
    <source>
        <dbReference type="Proteomes" id="UP000234681"/>
    </source>
</evidence>
<feature type="region of interest" description="Disordered" evidence="1">
    <location>
        <begin position="1"/>
        <end position="46"/>
    </location>
</feature>
<evidence type="ECO:0000256" key="1">
    <source>
        <dbReference type="SAM" id="MobiDB-lite"/>
    </source>
</evidence>
<reference evidence="3" key="1">
    <citation type="submission" date="2005-09" db="EMBL/GenBank/DDBJ databases">
        <authorList>
            <person name="Mural R.J."/>
            <person name="Li P.W."/>
            <person name="Adams M.D."/>
            <person name="Amanatides P.G."/>
            <person name="Baden-Tillson H."/>
            <person name="Barnstead M."/>
            <person name="Chin S.H."/>
            <person name="Dew I."/>
            <person name="Evans C.A."/>
            <person name="Ferriera S."/>
            <person name="Flanigan M."/>
            <person name="Fosler C."/>
            <person name="Glodek A."/>
            <person name="Gu Z."/>
            <person name="Holt R.A."/>
            <person name="Jennings D."/>
            <person name="Kraft C.L."/>
            <person name="Lu F."/>
            <person name="Nguyen T."/>
            <person name="Nusskern D.R."/>
            <person name="Pfannkoch C.M."/>
            <person name="Sitter C."/>
            <person name="Sutton G.G."/>
            <person name="Venter J.C."/>
            <person name="Wang Z."/>
            <person name="Woodage T."/>
            <person name="Zheng X.H."/>
            <person name="Zhong F."/>
        </authorList>
    </citation>
    <scope>NUCLEOTIDE SEQUENCE [LARGE SCALE GENOMIC DNA]</scope>
    <source>
        <strain>BN</strain>
        <strain evidence="3">Sprague-Dawley</strain>
    </source>
</reference>
<proteinExistence type="predicted"/>
<accession>A6J4U7</accession>
<dbReference type="Proteomes" id="UP000234681">
    <property type="component" value="Chromosome 8"/>
</dbReference>
<evidence type="ECO:0000313" key="2">
    <source>
        <dbReference type="EMBL" id="EDL95620.1"/>
    </source>
</evidence>
<protein>
    <submittedName>
        <fullName evidence="2">RCG57910</fullName>
    </submittedName>
</protein>
<dbReference type="AlphaFoldDB" id="A6J4U7"/>
<organism evidence="2 3">
    <name type="scientific">Rattus norvegicus</name>
    <name type="common">Rat</name>
    <dbReference type="NCBI Taxonomy" id="10116"/>
    <lineage>
        <taxon>Eukaryota</taxon>
        <taxon>Metazoa</taxon>
        <taxon>Chordata</taxon>
        <taxon>Craniata</taxon>
        <taxon>Vertebrata</taxon>
        <taxon>Euteleostomi</taxon>
        <taxon>Mammalia</taxon>
        <taxon>Eutheria</taxon>
        <taxon>Euarchontoglires</taxon>
        <taxon>Glires</taxon>
        <taxon>Rodentia</taxon>
        <taxon>Myomorpha</taxon>
        <taxon>Muroidea</taxon>
        <taxon>Muridae</taxon>
        <taxon>Murinae</taxon>
        <taxon>Rattus</taxon>
    </lineage>
</organism>
<name>A6J4U7_RAT</name>
<dbReference type="EMBL" id="CH473975">
    <property type="protein sequence ID" value="EDL95620.1"/>
    <property type="molecule type" value="Genomic_DNA"/>
</dbReference>
<feature type="compositionally biased region" description="Basic and acidic residues" evidence="1">
    <location>
        <begin position="36"/>
        <end position="46"/>
    </location>
</feature>
<gene>
    <name evidence="2" type="ORF">rCG_57910</name>
</gene>
<sequence length="46" mass="5216">MDIKKLELTGRERLKPGATQRRLVSSRKRLHSLAAESDHLDEKTGS</sequence>